<feature type="region of interest" description="Disordered" evidence="1">
    <location>
        <begin position="1"/>
        <end position="37"/>
    </location>
</feature>
<dbReference type="PaxDb" id="3218-PP1S8_111V6.1"/>
<organism evidence="2">
    <name type="scientific">Physcomitrium patens</name>
    <name type="common">Spreading-leaved earth moss</name>
    <name type="synonym">Physcomitrella patens</name>
    <dbReference type="NCBI Taxonomy" id="3218"/>
    <lineage>
        <taxon>Eukaryota</taxon>
        <taxon>Viridiplantae</taxon>
        <taxon>Streptophyta</taxon>
        <taxon>Embryophyta</taxon>
        <taxon>Bryophyta</taxon>
        <taxon>Bryophytina</taxon>
        <taxon>Bryopsida</taxon>
        <taxon>Funariidae</taxon>
        <taxon>Funariales</taxon>
        <taxon>Funariaceae</taxon>
        <taxon>Physcomitrium</taxon>
    </lineage>
</organism>
<dbReference type="EnsemblPlants" id="Pp3c8_7090V3.1">
    <property type="protein sequence ID" value="PAC:32965034.CDS.1"/>
    <property type="gene ID" value="Pp3c8_7090"/>
</dbReference>
<sequence>MQNLFLSTDGHHVDHHASSPHRRPYNPSPKQNQEPLRCNFCGEENHFMQNYLELALEIARRARDRRNQGKRGGRISNNHNNSLAFHSNLVIGEFAEPTPTSQPEALNLFNVALCRMDLK</sequence>
<keyword evidence="4" id="KW-1185">Reference proteome</keyword>
<evidence type="ECO:0000313" key="4">
    <source>
        <dbReference type="Proteomes" id="UP000006727"/>
    </source>
</evidence>
<dbReference type="EMBL" id="ABEU02000008">
    <property type="protein sequence ID" value="PNR49358.1"/>
    <property type="molecule type" value="Genomic_DNA"/>
</dbReference>
<dbReference type="EnsemblPlants" id="Pp3c8_7090V3.3">
    <property type="protein sequence ID" value="PAC:32965036.CDS.1"/>
    <property type="gene ID" value="Pp3c8_7090"/>
</dbReference>
<reference evidence="3" key="3">
    <citation type="submission" date="2020-12" db="UniProtKB">
        <authorList>
            <consortium name="EnsemblPlants"/>
        </authorList>
    </citation>
    <scope>IDENTIFICATION</scope>
</reference>
<gene>
    <name evidence="2" type="ORF">PHYPA_011254</name>
</gene>
<reference evidence="2 4" key="2">
    <citation type="journal article" date="2018" name="Plant J.">
        <title>The Physcomitrella patens chromosome-scale assembly reveals moss genome structure and evolution.</title>
        <authorList>
            <person name="Lang D."/>
            <person name="Ullrich K.K."/>
            <person name="Murat F."/>
            <person name="Fuchs J."/>
            <person name="Jenkins J."/>
            <person name="Haas F.B."/>
            <person name="Piednoel M."/>
            <person name="Gundlach H."/>
            <person name="Van Bel M."/>
            <person name="Meyberg R."/>
            <person name="Vives C."/>
            <person name="Morata J."/>
            <person name="Symeonidi A."/>
            <person name="Hiss M."/>
            <person name="Muchero W."/>
            <person name="Kamisugi Y."/>
            <person name="Saleh O."/>
            <person name="Blanc G."/>
            <person name="Decker E.L."/>
            <person name="van Gessel N."/>
            <person name="Grimwood J."/>
            <person name="Hayes R.D."/>
            <person name="Graham S.W."/>
            <person name="Gunter L.E."/>
            <person name="McDaniel S.F."/>
            <person name="Hoernstein S.N.W."/>
            <person name="Larsson A."/>
            <person name="Li F.W."/>
            <person name="Perroud P.F."/>
            <person name="Phillips J."/>
            <person name="Ranjan P."/>
            <person name="Rokshar D.S."/>
            <person name="Rothfels C.J."/>
            <person name="Schneider L."/>
            <person name="Shu S."/>
            <person name="Stevenson D.W."/>
            <person name="Thummler F."/>
            <person name="Tillich M."/>
            <person name="Villarreal Aguilar J.C."/>
            <person name="Widiez T."/>
            <person name="Wong G.K."/>
            <person name="Wymore A."/>
            <person name="Zhang Y."/>
            <person name="Zimmer A.D."/>
            <person name="Quatrano R.S."/>
            <person name="Mayer K.F.X."/>
            <person name="Goodstein D."/>
            <person name="Casacuberta J.M."/>
            <person name="Vandepoele K."/>
            <person name="Reski R."/>
            <person name="Cuming A.C."/>
            <person name="Tuskan G.A."/>
            <person name="Maumus F."/>
            <person name="Salse J."/>
            <person name="Schmutz J."/>
            <person name="Rensing S.A."/>
        </authorList>
    </citation>
    <scope>NUCLEOTIDE SEQUENCE [LARGE SCALE GENOMIC DNA]</scope>
    <source>
        <strain evidence="3 4">cv. Gransden 2004</strain>
    </source>
</reference>
<dbReference type="AlphaFoldDB" id="A9RGM0"/>
<dbReference type="Proteomes" id="UP000006727">
    <property type="component" value="Chromosome 8"/>
</dbReference>
<evidence type="ECO:0000256" key="1">
    <source>
        <dbReference type="SAM" id="MobiDB-lite"/>
    </source>
</evidence>
<dbReference type="InParanoid" id="A9RGM0"/>
<dbReference type="HOGENOM" id="CLU_2065435_0_0_1"/>
<dbReference type="Gramene" id="Pp3c8_7090V3.3">
    <property type="protein sequence ID" value="PAC:32965036.CDS.1"/>
    <property type="gene ID" value="Pp3c8_7090"/>
</dbReference>
<evidence type="ECO:0000313" key="3">
    <source>
        <dbReference type="EnsemblPlants" id="PAC:32965034.CDS.1"/>
    </source>
</evidence>
<reference evidence="2 4" key="1">
    <citation type="journal article" date="2008" name="Science">
        <title>The Physcomitrella genome reveals evolutionary insights into the conquest of land by plants.</title>
        <authorList>
            <person name="Rensing S."/>
            <person name="Lang D."/>
            <person name="Zimmer A."/>
            <person name="Terry A."/>
            <person name="Salamov A."/>
            <person name="Shapiro H."/>
            <person name="Nishiyama T."/>
            <person name="Perroud P.-F."/>
            <person name="Lindquist E."/>
            <person name="Kamisugi Y."/>
            <person name="Tanahashi T."/>
            <person name="Sakakibara K."/>
            <person name="Fujita T."/>
            <person name="Oishi K."/>
            <person name="Shin-I T."/>
            <person name="Kuroki Y."/>
            <person name="Toyoda A."/>
            <person name="Suzuki Y."/>
            <person name="Hashimoto A."/>
            <person name="Yamaguchi K."/>
            <person name="Sugano A."/>
            <person name="Kohara Y."/>
            <person name="Fujiyama A."/>
            <person name="Anterola A."/>
            <person name="Aoki S."/>
            <person name="Ashton N."/>
            <person name="Barbazuk W.B."/>
            <person name="Barker E."/>
            <person name="Bennetzen J."/>
            <person name="Bezanilla M."/>
            <person name="Blankenship R."/>
            <person name="Cho S.H."/>
            <person name="Dutcher S."/>
            <person name="Estelle M."/>
            <person name="Fawcett J.A."/>
            <person name="Gundlach H."/>
            <person name="Hanada K."/>
            <person name="Heyl A."/>
            <person name="Hicks K.A."/>
            <person name="Hugh J."/>
            <person name="Lohr M."/>
            <person name="Mayer K."/>
            <person name="Melkozernov A."/>
            <person name="Murata T."/>
            <person name="Nelson D."/>
            <person name="Pils B."/>
            <person name="Prigge M."/>
            <person name="Reiss B."/>
            <person name="Renner T."/>
            <person name="Rombauts S."/>
            <person name="Rushton P."/>
            <person name="Sanderfoot A."/>
            <person name="Schween G."/>
            <person name="Shiu S.-H."/>
            <person name="Stueber K."/>
            <person name="Theodoulou F.L."/>
            <person name="Tu H."/>
            <person name="Van de Peer Y."/>
            <person name="Verrier P.J."/>
            <person name="Waters E."/>
            <person name="Wood A."/>
            <person name="Yang L."/>
            <person name="Cove D."/>
            <person name="Cuming A."/>
            <person name="Hasebe M."/>
            <person name="Lucas S."/>
            <person name="Mishler D.B."/>
            <person name="Reski R."/>
            <person name="Grigoriev I."/>
            <person name="Quatrano R.S."/>
            <person name="Boore J.L."/>
        </authorList>
    </citation>
    <scope>NUCLEOTIDE SEQUENCE [LARGE SCALE GENOMIC DNA]</scope>
    <source>
        <strain evidence="3 4">cv. Gransden 2004</strain>
    </source>
</reference>
<dbReference type="Gramene" id="Pp3c8_7090V3.2">
    <property type="protein sequence ID" value="PAC:32965035.CDS.1"/>
    <property type="gene ID" value="Pp3c8_7090"/>
</dbReference>
<evidence type="ECO:0000313" key="2">
    <source>
        <dbReference type="EMBL" id="PNR49358.1"/>
    </source>
</evidence>
<accession>A9RGM0</accession>
<dbReference type="Gramene" id="Pp3c8_7090V3.1">
    <property type="protein sequence ID" value="PAC:32965034.CDS.1"/>
    <property type="gene ID" value="Pp3c8_7090"/>
</dbReference>
<name>A9RGM0_PHYPA</name>
<proteinExistence type="predicted"/>
<dbReference type="EnsemblPlants" id="Pp3c8_7090V3.2">
    <property type="protein sequence ID" value="PAC:32965035.CDS.1"/>
    <property type="gene ID" value="Pp3c8_7090"/>
</dbReference>
<protein>
    <submittedName>
        <fullName evidence="2 3">Uncharacterized protein</fullName>
    </submittedName>
</protein>